<evidence type="ECO:0000259" key="2">
    <source>
        <dbReference type="Pfam" id="PF22124"/>
    </source>
</evidence>
<feature type="domain" description="Glycosyl hydrolase family 95 catalytic" evidence="2">
    <location>
        <begin position="306"/>
        <end position="661"/>
    </location>
</feature>
<reference evidence="3" key="2">
    <citation type="submission" date="2023-04" db="EMBL/GenBank/DDBJ databases">
        <title>Paracnuella aquatica gen. nov., sp. nov., a member of the family Chitinophagaceae isolated from a hot spring.</title>
        <authorList>
            <person name="Wang C."/>
        </authorList>
    </citation>
    <scope>NUCLEOTIDE SEQUENCE</scope>
    <source>
        <strain evidence="3">LB-8</strain>
    </source>
</reference>
<dbReference type="InterPro" id="IPR012341">
    <property type="entry name" value="6hp_glycosidase-like_sf"/>
</dbReference>
<dbReference type="Gene3D" id="1.50.10.10">
    <property type="match status" value="1"/>
</dbReference>
<keyword evidence="4" id="KW-1185">Reference proteome</keyword>
<dbReference type="InterPro" id="IPR054363">
    <property type="entry name" value="GH95_cat"/>
</dbReference>
<organism evidence="3 4">
    <name type="scientific">Paraflavisolibacter caeni</name>
    <dbReference type="NCBI Taxonomy" id="2982496"/>
    <lineage>
        <taxon>Bacteria</taxon>
        <taxon>Pseudomonadati</taxon>
        <taxon>Bacteroidota</taxon>
        <taxon>Chitinophagia</taxon>
        <taxon>Chitinophagales</taxon>
        <taxon>Chitinophagaceae</taxon>
        <taxon>Paraflavisolibacter</taxon>
    </lineage>
</organism>
<reference evidence="3" key="1">
    <citation type="submission" date="2022-09" db="EMBL/GenBank/DDBJ databases">
        <authorList>
            <person name="Yuan C."/>
            <person name="Ke Z."/>
        </authorList>
    </citation>
    <scope>NUCLEOTIDE SEQUENCE</scope>
    <source>
        <strain evidence="3">LB-8</strain>
    </source>
</reference>
<dbReference type="InterPro" id="IPR049053">
    <property type="entry name" value="AFCA-like_C"/>
</dbReference>
<dbReference type="EMBL" id="JAOTIF010000011">
    <property type="protein sequence ID" value="MCU7550374.1"/>
    <property type="molecule type" value="Genomic_DNA"/>
</dbReference>
<dbReference type="GO" id="GO:0005975">
    <property type="term" value="P:carbohydrate metabolic process"/>
    <property type="evidence" value="ECO:0007669"/>
    <property type="project" value="InterPro"/>
</dbReference>
<dbReference type="GO" id="GO:0004560">
    <property type="term" value="F:alpha-L-fucosidase activity"/>
    <property type="evidence" value="ECO:0007669"/>
    <property type="project" value="TreeGrafter"/>
</dbReference>
<evidence type="ECO:0000313" key="3">
    <source>
        <dbReference type="EMBL" id="MCU7550374.1"/>
    </source>
</evidence>
<dbReference type="PANTHER" id="PTHR31084:SF0">
    <property type="entry name" value="ALPHA-L-FUCOSIDASE 2"/>
    <property type="match status" value="1"/>
</dbReference>
<comment type="caution">
    <text evidence="3">The sequence shown here is derived from an EMBL/GenBank/DDBJ whole genome shotgun (WGS) entry which is preliminary data.</text>
</comment>
<protein>
    <submittedName>
        <fullName evidence="3">Glycoside hydrolase family 95 protein</fullName>
    </submittedName>
</protein>
<feature type="domain" description="Alpha fucosidase A-like C-terminal" evidence="1">
    <location>
        <begin position="663"/>
        <end position="752"/>
    </location>
</feature>
<dbReference type="SUPFAM" id="SSF48208">
    <property type="entry name" value="Six-hairpin glycosidases"/>
    <property type="match status" value="1"/>
</dbReference>
<dbReference type="RefSeq" id="WP_279297811.1">
    <property type="nucleotide sequence ID" value="NZ_JAOTIF010000011.1"/>
</dbReference>
<dbReference type="Proteomes" id="UP001155483">
    <property type="component" value="Unassembled WGS sequence"/>
</dbReference>
<proteinExistence type="predicted"/>
<accession>A0A9X3BG63</accession>
<dbReference type="InterPro" id="IPR008928">
    <property type="entry name" value="6-hairpin_glycosidase_sf"/>
</dbReference>
<evidence type="ECO:0000313" key="4">
    <source>
        <dbReference type="Proteomes" id="UP001155483"/>
    </source>
</evidence>
<keyword evidence="3" id="KW-0378">Hydrolase</keyword>
<dbReference type="Gene3D" id="2.70.98.50">
    <property type="entry name" value="putative glycoside hydrolase family protein from bacillus halodurans"/>
    <property type="match status" value="1"/>
</dbReference>
<dbReference type="AlphaFoldDB" id="A0A9X3BG63"/>
<gene>
    <name evidence="3" type="ORF">OCK74_14730</name>
</gene>
<dbReference type="PANTHER" id="PTHR31084">
    <property type="entry name" value="ALPHA-L-FUCOSIDASE 2"/>
    <property type="match status" value="1"/>
</dbReference>
<name>A0A9X3BG63_9BACT</name>
<sequence>MKILTTSIYLFLSIITWAQPQLRHDLHFTRLASAWDEAIPLGNGMVGALVWQKGDKLRFSLDRSDLWDQRPMKGLHRKEFSYQWVYEQVKKNDYKIVQDYFDAPYDREAAPTKIPGGALEFNTGNWGEANYVYLYLDKALSEVRWSNGVVLKTFVHATKPLGWFRFENVTTDFVPELIAPKYQLDKTVNPDSVKSNDLSRLGYKQGVIKRNGNNITYHQEGWGGFAYNISVSWKRVNKNTIEGVWSISSQFPIKKENVTSSSIVKNALLRSFIFDYQSHAAWWKNFWNKSSLHVPDTLLENQWYRDQYKFGASTRRGAPPILLQGVWTADNGRIPPWKGDYHHDLNTQLSYWPAYSGNHLDEALAYLDHLDENKKNYKRYTKLYFGSNGIAVPGVTTMDGTEMGGWIQYALSPTVSAWLAHHYYLQWKYSKDKAFLKDRAYPWFKEVAAHLEGITYKNEKGFLQLPISSSPEINNNRIDAWFLQNTNYDLALMKFVFKAAAELANELNLKSDAAHWNKMLSQFDDFALSGNNELMYAPGYPYAESHRHFSHAMAIHPLGLIKWEDGEKSQAIIKNTLSLIDKLGPDNWNGYSYSWLSNIKARAKDGEGAAKALEIFAKAFCSVNSFHINGDQTKSGYSKRTYRPFTLEGNFAFAAGLQEMLLQSYAGFIEIMPAVPASWQNISFNQLRAEGAFLVSAEKVGGKVVKVKVVSEKGGKTGLKLPFKKWKLITGKGVKVGKDVNGIINLTFEPGGHWEIVNIDMSYTSNKKISNPR</sequence>
<dbReference type="Pfam" id="PF22124">
    <property type="entry name" value="Glyco_hydro_95_cat"/>
    <property type="match status" value="1"/>
</dbReference>
<evidence type="ECO:0000259" key="1">
    <source>
        <dbReference type="Pfam" id="PF21307"/>
    </source>
</evidence>
<dbReference type="Pfam" id="PF21307">
    <property type="entry name" value="Glyco_hydro_95_C"/>
    <property type="match status" value="1"/>
</dbReference>